<feature type="domain" description="Pirin C-terminal" evidence="5">
    <location>
        <begin position="182"/>
        <end position="282"/>
    </location>
</feature>
<dbReference type="Pfam" id="PF02678">
    <property type="entry name" value="Pirin"/>
    <property type="match status" value="1"/>
</dbReference>
<keyword evidence="2" id="KW-0479">Metal-binding</keyword>
<evidence type="ECO:0000256" key="1">
    <source>
        <dbReference type="ARBA" id="ARBA00008416"/>
    </source>
</evidence>
<feature type="binding site" evidence="2">
    <location>
        <position position="109"/>
    </location>
    <ligand>
        <name>Fe cation</name>
        <dbReference type="ChEBI" id="CHEBI:24875"/>
    </ligand>
</feature>
<organism evidence="6 7">
    <name type="scientific">Marivibrio halodurans</name>
    <dbReference type="NCBI Taxonomy" id="2039722"/>
    <lineage>
        <taxon>Bacteria</taxon>
        <taxon>Pseudomonadati</taxon>
        <taxon>Pseudomonadota</taxon>
        <taxon>Alphaproteobacteria</taxon>
        <taxon>Rhodospirillales</taxon>
        <taxon>Rhodospirillaceae</taxon>
        <taxon>Marivibrio</taxon>
    </lineage>
</organism>
<dbReference type="CDD" id="cd02247">
    <property type="entry name" value="cupin_pirin_C"/>
    <property type="match status" value="1"/>
</dbReference>
<dbReference type="Pfam" id="PF05726">
    <property type="entry name" value="Pirin_C"/>
    <property type="match status" value="1"/>
</dbReference>
<dbReference type="AlphaFoldDB" id="A0A8J7S470"/>
<dbReference type="PANTHER" id="PTHR13903">
    <property type="entry name" value="PIRIN-RELATED"/>
    <property type="match status" value="1"/>
</dbReference>
<dbReference type="PIRSF" id="PIRSF006232">
    <property type="entry name" value="Pirin"/>
    <property type="match status" value="1"/>
</dbReference>
<comment type="similarity">
    <text evidence="1 3">Belongs to the pirin family.</text>
</comment>
<feature type="binding site" evidence="2">
    <location>
        <position position="63"/>
    </location>
    <ligand>
        <name>Fe cation</name>
        <dbReference type="ChEBI" id="CHEBI:24875"/>
    </ligand>
</feature>
<comment type="cofactor">
    <cofactor evidence="2">
        <name>Fe cation</name>
        <dbReference type="ChEBI" id="CHEBI:24875"/>
    </cofactor>
    <text evidence="2">Binds 1 Fe cation per subunit.</text>
</comment>
<gene>
    <name evidence="6" type="ORF">KAJ83_14555</name>
</gene>
<proteinExistence type="inferred from homology"/>
<evidence type="ECO:0000256" key="2">
    <source>
        <dbReference type="PIRSR" id="PIRSR006232-1"/>
    </source>
</evidence>
<dbReference type="RefSeq" id="WP_210682799.1">
    <property type="nucleotide sequence ID" value="NZ_JAGMWN010000006.1"/>
</dbReference>
<evidence type="ECO:0000256" key="3">
    <source>
        <dbReference type="RuleBase" id="RU003457"/>
    </source>
</evidence>
<dbReference type="InterPro" id="IPR003829">
    <property type="entry name" value="Pirin_N_dom"/>
</dbReference>
<dbReference type="InterPro" id="IPR008778">
    <property type="entry name" value="Pirin_C_dom"/>
</dbReference>
<dbReference type="InterPro" id="IPR011051">
    <property type="entry name" value="RmlC_Cupin_sf"/>
</dbReference>
<evidence type="ECO:0000313" key="6">
    <source>
        <dbReference type="EMBL" id="MBP5858238.1"/>
    </source>
</evidence>
<dbReference type="GO" id="GO:0046872">
    <property type="term" value="F:metal ion binding"/>
    <property type="evidence" value="ECO:0007669"/>
    <property type="project" value="UniProtKB-KW"/>
</dbReference>
<dbReference type="InterPro" id="IPR014710">
    <property type="entry name" value="RmlC-like_jellyroll"/>
</dbReference>
<evidence type="ECO:0000313" key="7">
    <source>
        <dbReference type="Proteomes" id="UP000672602"/>
    </source>
</evidence>
<dbReference type="InterPro" id="IPR012093">
    <property type="entry name" value="Pirin"/>
</dbReference>
<dbReference type="CDD" id="cd02909">
    <property type="entry name" value="cupin_pirin_N"/>
    <property type="match status" value="1"/>
</dbReference>
<dbReference type="PANTHER" id="PTHR13903:SF8">
    <property type="entry name" value="PIRIN"/>
    <property type="match status" value="1"/>
</dbReference>
<keyword evidence="7" id="KW-1185">Reference proteome</keyword>
<keyword evidence="2" id="KW-0408">Iron</keyword>
<reference evidence="6" key="1">
    <citation type="submission" date="2021-04" db="EMBL/GenBank/DDBJ databases">
        <authorList>
            <person name="Zhang D.-C."/>
        </authorList>
    </citation>
    <scope>NUCLEOTIDE SEQUENCE</scope>
    <source>
        <strain evidence="6">CGMCC 1.15697</strain>
    </source>
</reference>
<name>A0A8J7S470_9PROT</name>
<dbReference type="SUPFAM" id="SSF51182">
    <property type="entry name" value="RmlC-like cupins"/>
    <property type="match status" value="1"/>
</dbReference>
<feature type="binding site" evidence="2">
    <location>
        <position position="65"/>
    </location>
    <ligand>
        <name>Fe cation</name>
        <dbReference type="ChEBI" id="CHEBI:24875"/>
    </ligand>
</feature>
<accession>A0A8J7S470</accession>
<evidence type="ECO:0000259" key="5">
    <source>
        <dbReference type="Pfam" id="PF05726"/>
    </source>
</evidence>
<dbReference type="Gene3D" id="2.60.120.10">
    <property type="entry name" value="Jelly Rolls"/>
    <property type="match status" value="2"/>
</dbReference>
<feature type="binding site" evidence="2">
    <location>
        <position position="107"/>
    </location>
    <ligand>
        <name>Fe cation</name>
        <dbReference type="ChEBI" id="CHEBI:24875"/>
    </ligand>
</feature>
<protein>
    <submittedName>
        <fullName evidence="6">Pirin family protein</fullName>
    </submittedName>
</protein>
<evidence type="ECO:0000259" key="4">
    <source>
        <dbReference type="Pfam" id="PF02678"/>
    </source>
</evidence>
<dbReference type="Proteomes" id="UP000672602">
    <property type="component" value="Unassembled WGS sequence"/>
</dbReference>
<dbReference type="EMBL" id="JAGMWN010000006">
    <property type="protein sequence ID" value="MBP5858238.1"/>
    <property type="molecule type" value="Genomic_DNA"/>
</dbReference>
<feature type="domain" description="Pirin N-terminal" evidence="4">
    <location>
        <begin position="24"/>
        <end position="129"/>
    </location>
</feature>
<sequence length="295" mass="31718">MRERPETEAIEMEIVPRAGDIGGFEVARVLPFRKRRMVGPFIFLDQMGPSRFTPGTGLDVAPHPHIGLATVTYLVEGEILHRDSLGNALPIRPGEVNWMTAGRGIVHSERSPDAVRARGGAIAGLQAWVALPRDGEECAPAFVHHDDATLPVIVDGGVNARVIAGAYAGARSPVAVASETIYVDLNLAEGAAAPIDAAWEERALYLYSGGVEIDGRRYDPGRLLVLAPGAAITVRAVGGPARLMLMGGAAMDGPRHIWWNFVSSRRERIEQAKADWKAGRFDPVPGDDDFVPLPE</sequence>
<comment type="caution">
    <text evidence="6">The sequence shown here is derived from an EMBL/GenBank/DDBJ whole genome shotgun (WGS) entry which is preliminary data.</text>
</comment>